<evidence type="ECO:0000256" key="4">
    <source>
        <dbReference type="ARBA" id="ARBA00022532"/>
    </source>
</evidence>
<dbReference type="InterPro" id="IPR011076">
    <property type="entry name" value="Malate_synth_sf"/>
</dbReference>
<evidence type="ECO:0000256" key="7">
    <source>
        <dbReference type="RuleBase" id="RU000555"/>
    </source>
</evidence>
<dbReference type="RefSeq" id="WP_188665877.1">
    <property type="nucleotide sequence ID" value="NZ_BMJI01000001.1"/>
</dbReference>
<dbReference type="InterPro" id="IPR019830">
    <property type="entry name" value="Malate_synthase_CS"/>
</dbReference>
<name>A0ABQ1NND3_9MICC</name>
<evidence type="ECO:0000256" key="5">
    <source>
        <dbReference type="ARBA" id="ARBA00022679"/>
    </source>
</evidence>
<feature type="domain" description="Malate synthase TIM barrel" evidence="8">
    <location>
        <begin position="160"/>
        <end position="405"/>
    </location>
</feature>
<dbReference type="Pfam" id="PF01274">
    <property type="entry name" value="MS_TIM-barrel"/>
    <property type="match status" value="1"/>
</dbReference>
<protein>
    <recommendedName>
        <fullName evidence="2 7">Malate synthase</fullName>
        <ecNumber evidence="2 7">2.3.3.9</ecNumber>
    </recommendedName>
</protein>
<gene>
    <name evidence="11" type="primary">aceB</name>
    <name evidence="11" type="ORF">GCM10011512_05150</name>
</gene>
<dbReference type="EC" id="2.3.3.9" evidence="2 7"/>
<evidence type="ECO:0000259" key="9">
    <source>
        <dbReference type="Pfam" id="PF20656"/>
    </source>
</evidence>
<dbReference type="SUPFAM" id="SSF51645">
    <property type="entry name" value="Malate synthase G"/>
    <property type="match status" value="1"/>
</dbReference>
<keyword evidence="5 7" id="KW-0808">Transferase</keyword>
<feature type="domain" description="Malate synthase N-terminal" evidence="9">
    <location>
        <begin position="13"/>
        <end position="64"/>
    </location>
</feature>
<evidence type="ECO:0000256" key="1">
    <source>
        <dbReference type="ARBA" id="ARBA00006394"/>
    </source>
</evidence>
<evidence type="ECO:0000259" key="8">
    <source>
        <dbReference type="Pfam" id="PF01274"/>
    </source>
</evidence>
<dbReference type="Pfam" id="PF20659">
    <property type="entry name" value="MS_C"/>
    <property type="match status" value="1"/>
</dbReference>
<evidence type="ECO:0000313" key="11">
    <source>
        <dbReference type="EMBL" id="GGC81443.1"/>
    </source>
</evidence>
<dbReference type="InterPro" id="IPR044856">
    <property type="entry name" value="Malate_synth_C_sf"/>
</dbReference>
<comment type="pathway">
    <text evidence="7">Carbohydrate metabolism; glyoxylate cycle; (S)-malate from isocitrate: step 2/2.</text>
</comment>
<keyword evidence="4 7" id="KW-0816">Tricarboxylic acid cycle</keyword>
<sequence length="546" mass="60997">MNHISTEGCTMNGVTLLAPSIRREEEVLTADALRFVAALHRATFARRDELLEARRTRRRAIALGQDPAYRTDTAALRADSTWQVAPTAPDLADRRVEITTPVDRASTVTALTSGANVWLADLEDASVPTWENVINAQLNLHDGLRGAIPELDAGGERPTVTVRPRGLHLPEKHLQIAGRPVWGGLVDMALYLFHNAQHLINQGSGPYFSLPKIESAEEARLWNDVFVLAQKLLGLPRGTIRATVLIETITAAFEMDEILYELREHAAGLNAGRWDYVFSMIKNFRQRGPRFILPDRDRVSMSQPFMRAFTEQLVAVAHRRGTHAIGGMSTVIPAPEHEAENDRALARVVRDKEREAEAGFDGSWVAHPGLVPLCRDVFDAALGDAPNQLDRLRDDVEFSDRALLDVAATTGSITEGGIRQNLRIGLRYLESWLRGQGAVAVGDRMEDVGTAEISRAQIWQWIHCEALTKDGEIVTAEYVERLLDEEFDGLERSAEDRFDEAREILERSAMRAEFPDFLTSIAYAEYLCRTRPARWVQEEMAELVPA</sequence>
<dbReference type="Gene3D" id="3.20.20.360">
    <property type="entry name" value="Malate synthase, domain 3"/>
    <property type="match status" value="1"/>
</dbReference>
<evidence type="ECO:0000256" key="6">
    <source>
        <dbReference type="ARBA" id="ARBA00047918"/>
    </source>
</evidence>
<dbReference type="PROSITE" id="PS00510">
    <property type="entry name" value="MALATE_SYNTHASE"/>
    <property type="match status" value="1"/>
</dbReference>
<dbReference type="PIRSF" id="PIRSF001363">
    <property type="entry name" value="Malate_synth"/>
    <property type="match status" value="1"/>
</dbReference>
<comment type="catalytic activity">
    <reaction evidence="6 7">
        <text>glyoxylate + acetyl-CoA + H2O = (S)-malate + CoA + H(+)</text>
        <dbReference type="Rhea" id="RHEA:18181"/>
        <dbReference type="ChEBI" id="CHEBI:15377"/>
        <dbReference type="ChEBI" id="CHEBI:15378"/>
        <dbReference type="ChEBI" id="CHEBI:15589"/>
        <dbReference type="ChEBI" id="CHEBI:36655"/>
        <dbReference type="ChEBI" id="CHEBI:57287"/>
        <dbReference type="ChEBI" id="CHEBI:57288"/>
        <dbReference type="EC" id="2.3.3.9"/>
    </reaction>
</comment>
<evidence type="ECO:0000313" key="12">
    <source>
        <dbReference type="Proteomes" id="UP000597761"/>
    </source>
</evidence>
<dbReference type="InterPro" id="IPR046363">
    <property type="entry name" value="MS_N_TIM-barrel_dom"/>
</dbReference>
<dbReference type="PANTHER" id="PTHR42902:SF1">
    <property type="entry name" value="MALATE SYNTHASE 1-RELATED"/>
    <property type="match status" value="1"/>
</dbReference>
<dbReference type="EMBL" id="BMJI01000001">
    <property type="protein sequence ID" value="GGC81443.1"/>
    <property type="molecule type" value="Genomic_DNA"/>
</dbReference>
<dbReference type="PANTHER" id="PTHR42902">
    <property type="entry name" value="MALATE SYNTHASE"/>
    <property type="match status" value="1"/>
</dbReference>
<proteinExistence type="inferred from homology"/>
<comment type="caution">
    <text evidence="11">The sequence shown here is derived from an EMBL/GenBank/DDBJ whole genome shotgun (WGS) entry which is preliminary data.</text>
</comment>
<evidence type="ECO:0000256" key="3">
    <source>
        <dbReference type="ARBA" id="ARBA00022435"/>
    </source>
</evidence>
<dbReference type="InterPro" id="IPR006252">
    <property type="entry name" value="Malate_synthA"/>
</dbReference>
<keyword evidence="12" id="KW-1185">Reference proteome</keyword>
<evidence type="ECO:0000256" key="2">
    <source>
        <dbReference type="ARBA" id="ARBA00012636"/>
    </source>
</evidence>
<feature type="domain" description="Malate synthase C-terminal" evidence="10">
    <location>
        <begin position="413"/>
        <end position="525"/>
    </location>
</feature>
<keyword evidence="3 7" id="KW-0329">Glyoxylate bypass</keyword>
<dbReference type="Gene3D" id="1.20.1220.12">
    <property type="entry name" value="Malate synthase, domain III"/>
    <property type="match status" value="1"/>
</dbReference>
<dbReference type="Pfam" id="PF20656">
    <property type="entry name" value="MS_N"/>
    <property type="match status" value="1"/>
</dbReference>
<organism evidence="11 12">
    <name type="scientific">Tersicoccus solisilvae</name>
    <dbReference type="NCBI Taxonomy" id="1882339"/>
    <lineage>
        <taxon>Bacteria</taxon>
        <taxon>Bacillati</taxon>
        <taxon>Actinomycetota</taxon>
        <taxon>Actinomycetes</taxon>
        <taxon>Micrococcales</taxon>
        <taxon>Micrococcaceae</taxon>
        <taxon>Tersicoccus</taxon>
    </lineage>
</organism>
<accession>A0ABQ1NND3</accession>
<dbReference type="NCBIfam" id="TIGR01344">
    <property type="entry name" value="malate_syn_A"/>
    <property type="match status" value="1"/>
</dbReference>
<dbReference type="Proteomes" id="UP000597761">
    <property type="component" value="Unassembled WGS sequence"/>
</dbReference>
<dbReference type="InterPro" id="IPR001465">
    <property type="entry name" value="Malate_synthase_TIM"/>
</dbReference>
<dbReference type="InterPro" id="IPR048356">
    <property type="entry name" value="MS_N"/>
</dbReference>
<reference evidence="12" key="1">
    <citation type="journal article" date="2019" name="Int. J. Syst. Evol. Microbiol.">
        <title>The Global Catalogue of Microorganisms (GCM) 10K type strain sequencing project: providing services to taxonomists for standard genome sequencing and annotation.</title>
        <authorList>
            <consortium name="The Broad Institute Genomics Platform"/>
            <consortium name="The Broad Institute Genome Sequencing Center for Infectious Disease"/>
            <person name="Wu L."/>
            <person name="Ma J."/>
        </authorList>
    </citation>
    <scope>NUCLEOTIDE SEQUENCE [LARGE SCALE GENOMIC DNA]</scope>
    <source>
        <strain evidence="12">CGMCC 1.15480</strain>
    </source>
</reference>
<dbReference type="InterPro" id="IPR048355">
    <property type="entry name" value="MS_C"/>
</dbReference>
<comment type="similarity">
    <text evidence="1 7">Belongs to the malate synthase family.</text>
</comment>
<evidence type="ECO:0000259" key="10">
    <source>
        <dbReference type="Pfam" id="PF20659"/>
    </source>
</evidence>